<dbReference type="Gene3D" id="1.10.10.10">
    <property type="entry name" value="Winged helix-like DNA-binding domain superfamily/Winged helix DNA-binding domain"/>
    <property type="match status" value="1"/>
</dbReference>
<keyword evidence="4" id="KW-0238">DNA-binding</keyword>
<feature type="domain" description="RNA polymerase sigma factor 70 region 4 type 2" evidence="7">
    <location>
        <begin position="110"/>
        <end position="158"/>
    </location>
</feature>
<evidence type="ECO:0000256" key="1">
    <source>
        <dbReference type="ARBA" id="ARBA00010641"/>
    </source>
</evidence>
<keyword evidence="9" id="KW-1185">Reference proteome</keyword>
<comment type="similarity">
    <text evidence="1">Belongs to the sigma-70 factor family. ECF subfamily.</text>
</comment>
<dbReference type="InterPro" id="IPR036388">
    <property type="entry name" value="WH-like_DNA-bd_sf"/>
</dbReference>
<dbReference type="Gene3D" id="1.10.1740.10">
    <property type="match status" value="1"/>
</dbReference>
<keyword evidence="2" id="KW-0805">Transcription regulation</keyword>
<dbReference type="SUPFAM" id="SSF88946">
    <property type="entry name" value="Sigma2 domain of RNA polymerase sigma factors"/>
    <property type="match status" value="1"/>
</dbReference>
<dbReference type="InterPro" id="IPR014284">
    <property type="entry name" value="RNA_pol_sigma-70_dom"/>
</dbReference>
<dbReference type="PANTHER" id="PTHR43133">
    <property type="entry name" value="RNA POLYMERASE ECF-TYPE SIGMA FACTO"/>
    <property type="match status" value="1"/>
</dbReference>
<dbReference type="InterPro" id="IPR013325">
    <property type="entry name" value="RNA_pol_sigma_r2"/>
</dbReference>
<evidence type="ECO:0000256" key="4">
    <source>
        <dbReference type="ARBA" id="ARBA00023125"/>
    </source>
</evidence>
<name>A0A9W5Y2G6_9CLOT</name>
<dbReference type="PANTHER" id="PTHR43133:SF8">
    <property type="entry name" value="RNA POLYMERASE SIGMA FACTOR HI_1459-RELATED"/>
    <property type="match status" value="1"/>
</dbReference>
<dbReference type="NCBIfam" id="TIGR02937">
    <property type="entry name" value="sigma70-ECF"/>
    <property type="match status" value="1"/>
</dbReference>
<dbReference type="InterPro" id="IPR007627">
    <property type="entry name" value="RNA_pol_sigma70_r2"/>
</dbReference>
<gene>
    <name evidence="8" type="ORF">CFOLD11_21510</name>
</gene>
<protein>
    <submittedName>
        <fullName evidence="8">DNA-directed RNA polymerase sigma-70 factor</fullName>
    </submittedName>
</protein>
<evidence type="ECO:0000313" key="8">
    <source>
        <dbReference type="EMBL" id="GKU25325.1"/>
    </source>
</evidence>
<keyword evidence="8" id="KW-0240">DNA-directed RNA polymerase</keyword>
<dbReference type="AlphaFoldDB" id="A0A9W5Y2G6"/>
<evidence type="ECO:0000313" key="9">
    <source>
        <dbReference type="Proteomes" id="UP001057868"/>
    </source>
</evidence>
<dbReference type="Pfam" id="PF08281">
    <property type="entry name" value="Sigma70_r4_2"/>
    <property type="match status" value="1"/>
</dbReference>
<dbReference type="InterPro" id="IPR013324">
    <property type="entry name" value="RNA_pol_sigma_r3/r4-like"/>
</dbReference>
<keyword evidence="5" id="KW-0804">Transcription</keyword>
<evidence type="ECO:0000256" key="2">
    <source>
        <dbReference type="ARBA" id="ARBA00023015"/>
    </source>
</evidence>
<sequence>MYNEELNKVLKEKFLILYKYLIKNGCNHHDAEDIVQNCFIKLINNLAGIDIKKVDAWLFRVALNEFYDLCRKSAKYPSVNIDDITFLNNLASEEYCEAIIINSLISGQISVVMDNLKPVFKSLLLLKYDMGLSYKEIGALLDINENLVKNYLFRARKQFIKVWEEMNYER</sequence>
<organism evidence="8 9">
    <name type="scientific">Clostridium folliculivorans</name>
    <dbReference type="NCBI Taxonomy" id="2886038"/>
    <lineage>
        <taxon>Bacteria</taxon>
        <taxon>Bacillati</taxon>
        <taxon>Bacillota</taxon>
        <taxon>Clostridia</taxon>
        <taxon>Eubacteriales</taxon>
        <taxon>Clostridiaceae</taxon>
        <taxon>Clostridium</taxon>
    </lineage>
</organism>
<evidence type="ECO:0000259" key="7">
    <source>
        <dbReference type="Pfam" id="PF08281"/>
    </source>
</evidence>
<dbReference type="Proteomes" id="UP001057868">
    <property type="component" value="Unassembled WGS sequence"/>
</dbReference>
<reference evidence="8" key="1">
    <citation type="journal article" date="2023" name="Int. J. Syst. Evol. Microbiol.">
        <title>&lt;i&gt;Clostridium folliculivorans&lt;/i&gt; sp. nov., isolated from soil samples of an organic paddy in Japan.</title>
        <authorList>
            <person name="Tazawa J."/>
            <person name="Kobayashi H."/>
            <person name="Tanizawa Y."/>
            <person name="Uchino A."/>
            <person name="Tanaka F."/>
            <person name="Urashima Y."/>
            <person name="Miura S."/>
            <person name="Sakamoto M."/>
            <person name="Ohkuma M."/>
            <person name="Tohno M."/>
        </authorList>
    </citation>
    <scope>NUCLEOTIDE SEQUENCE</scope>
    <source>
        <strain evidence="8">D1-1</strain>
    </source>
</reference>
<dbReference type="InterPro" id="IPR013249">
    <property type="entry name" value="RNA_pol_sigma70_r4_t2"/>
</dbReference>
<feature type="domain" description="RNA polymerase sigma-70 region 2" evidence="6">
    <location>
        <begin position="17"/>
        <end position="74"/>
    </location>
</feature>
<evidence type="ECO:0000259" key="6">
    <source>
        <dbReference type="Pfam" id="PF04542"/>
    </source>
</evidence>
<dbReference type="EMBL" id="BQXY01000003">
    <property type="protein sequence ID" value="GKU25325.1"/>
    <property type="molecule type" value="Genomic_DNA"/>
</dbReference>
<proteinExistence type="inferred from homology"/>
<dbReference type="GO" id="GO:0000428">
    <property type="term" value="C:DNA-directed RNA polymerase complex"/>
    <property type="evidence" value="ECO:0007669"/>
    <property type="project" value="UniProtKB-KW"/>
</dbReference>
<dbReference type="RefSeq" id="WP_261852295.1">
    <property type="nucleotide sequence ID" value="NZ_BQXY01000003.1"/>
</dbReference>
<dbReference type="SUPFAM" id="SSF88659">
    <property type="entry name" value="Sigma3 and sigma4 domains of RNA polymerase sigma factors"/>
    <property type="match status" value="1"/>
</dbReference>
<dbReference type="Pfam" id="PF04542">
    <property type="entry name" value="Sigma70_r2"/>
    <property type="match status" value="1"/>
</dbReference>
<evidence type="ECO:0000256" key="5">
    <source>
        <dbReference type="ARBA" id="ARBA00023163"/>
    </source>
</evidence>
<dbReference type="InterPro" id="IPR039425">
    <property type="entry name" value="RNA_pol_sigma-70-like"/>
</dbReference>
<dbReference type="CDD" id="cd06171">
    <property type="entry name" value="Sigma70_r4"/>
    <property type="match status" value="1"/>
</dbReference>
<evidence type="ECO:0000256" key="3">
    <source>
        <dbReference type="ARBA" id="ARBA00023082"/>
    </source>
</evidence>
<accession>A0A9W5Y2G6</accession>
<dbReference type="GO" id="GO:0016987">
    <property type="term" value="F:sigma factor activity"/>
    <property type="evidence" value="ECO:0007669"/>
    <property type="project" value="UniProtKB-KW"/>
</dbReference>
<keyword evidence="3" id="KW-0731">Sigma factor</keyword>
<dbReference type="GO" id="GO:0003677">
    <property type="term" value="F:DNA binding"/>
    <property type="evidence" value="ECO:0007669"/>
    <property type="project" value="UniProtKB-KW"/>
</dbReference>
<comment type="caution">
    <text evidence="8">The sequence shown here is derived from an EMBL/GenBank/DDBJ whole genome shotgun (WGS) entry which is preliminary data.</text>
</comment>
<dbReference type="GO" id="GO:0006352">
    <property type="term" value="P:DNA-templated transcription initiation"/>
    <property type="evidence" value="ECO:0007669"/>
    <property type="project" value="InterPro"/>
</dbReference>